<evidence type="ECO:0000313" key="3">
    <source>
        <dbReference type="EMBL" id="MFH7565320.1"/>
    </source>
</evidence>
<keyword evidence="1" id="KW-0732">Signal</keyword>
<protein>
    <submittedName>
        <fullName evidence="3">ABC-type transport auxiliary lipoprotein family protein</fullName>
    </submittedName>
</protein>
<proteinExistence type="predicted"/>
<accession>A0ABW7P225</accession>
<dbReference type="EMBL" id="JBGFTR010000011">
    <property type="protein sequence ID" value="MFH7565320.1"/>
    <property type="molecule type" value="Genomic_DNA"/>
</dbReference>
<keyword evidence="4" id="KW-1185">Reference proteome</keyword>
<sequence length="196" mass="21655">MKQIMLLLFILGLTACSVLPPAQPVSQYRLAPAAPVAEQASLTLKGLRLARPQAVGVHTGNRLLVLTGQQSYQAYGDARWNAPMPLLWQDWLLDALWQDGRFDALSREEDSMQAGWELAGTLRAFEVDVSQGRPQALIRFDAQLLRTSDRRIVASRRFEQRAELASRDAAAAVAGLSQAANRLAAELSHWLLIQTP</sequence>
<evidence type="ECO:0000313" key="4">
    <source>
        <dbReference type="Proteomes" id="UP001610706"/>
    </source>
</evidence>
<feature type="domain" description="ABC-type transport auxiliary lipoprotein component" evidence="2">
    <location>
        <begin position="28"/>
        <end position="187"/>
    </location>
</feature>
<organism evidence="3 4">
    <name type="scientific">Oceanimonas smirnovii</name>
    <dbReference type="NCBI Taxonomy" id="264574"/>
    <lineage>
        <taxon>Bacteria</taxon>
        <taxon>Pseudomonadati</taxon>
        <taxon>Pseudomonadota</taxon>
        <taxon>Gammaproteobacteria</taxon>
        <taxon>Aeromonadales</taxon>
        <taxon>Aeromonadaceae</taxon>
        <taxon>Oceanimonas</taxon>
    </lineage>
</organism>
<evidence type="ECO:0000256" key="1">
    <source>
        <dbReference type="SAM" id="SignalP"/>
    </source>
</evidence>
<dbReference type="InterPro" id="IPR005586">
    <property type="entry name" value="ABC_trans_aux"/>
</dbReference>
<comment type="caution">
    <text evidence="3">The sequence shown here is derived from an EMBL/GenBank/DDBJ whole genome shotgun (WGS) entry which is preliminary data.</text>
</comment>
<feature type="chain" id="PRO_5046520388" evidence="1">
    <location>
        <begin position="23"/>
        <end position="196"/>
    </location>
</feature>
<dbReference type="Gene3D" id="3.40.50.10610">
    <property type="entry name" value="ABC-type transport auxiliary lipoprotein component"/>
    <property type="match status" value="1"/>
</dbReference>
<dbReference type="RefSeq" id="WP_019935070.1">
    <property type="nucleotide sequence ID" value="NZ_CP166302.1"/>
</dbReference>
<name>A0ABW7P225_9GAMM</name>
<dbReference type="PROSITE" id="PS51257">
    <property type="entry name" value="PROKAR_LIPOPROTEIN"/>
    <property type="match status" value="1"/>
</dbReference>
<keyword evidence="3" id="KW-0449">Lipoprotein</keyword>
<evidence type="ECO:0000259" key="2">
    <source>
        <dbReference type="Pfam" id="PF03886"/>
    </source>
</evidence>
<dbReference type="SUPFAM" id="SSF159594">
    <property type="entry name" value="XCC0632-like"/>
    <property type="match status" value="1"/>
</dbReference>
<gene>
    <name evidence="3" type="ORF">AB9R89_08290</name>
</gene>
<dbReference type="Proteomes" id="UP001610706">
    <property type="component" value="Unassembled WGS sequence"/>
</dbReference>
<dbReference type="Pfam" id="PF03886">
    <property type="entry name" value="ABC_trans_aux"/>
    <property type="match status" value="1"/>
</dbReference>
<feature type="signal peptide" evidence="1">
    <location>
        <begin position="1"/>
        <end position="22"/>
    </location>
</feature>
<reference evidence="3 4" key="1">
    <citation type="submission" date="2024-08" db="EMBL/GenBank/DDBJ databases">
        <title>Oceanimonas smirnovii Genome sequencing and assembly.</title>
        <authorList>
            <person name="Tang B."/>
        </authorList>
    </citation>
    <scope>NUCLEOTIDE SEQUENCE [LARGE SCALE GENOMIC DNA]</scope>
    <source>
        <strain evidence="3 4">OS2020-119</strain>
    </source>
</reference>